<dbReference type="PhylomeDB" id="A0A0G4HX72"/>
<keyword evidence="1" id="KW-0040">ANK repeat</keyword>
<evidence type="ECO:0000313" key="2">
    <source>
        <dbReference type="EMBL" id="CEM49060.1"/>
    </source>
</evidence>
<dbReference type="SMART" id="SM00248">
    <property type="entry name" value="ANK"/>
    <property type="match status" value="3"/>
</dbReference>
<dbReference type="SUPFAM" id="SSF48403">
    <property type="entry name" value="Ankyrin repeat"/>
    <property type="match status" value="1"/>
</dbReference>
<organism evidence="2">
    <name type="scientific">Chromera velia CCMP2878</name>
    <dbReference type="NCBI Taxonomy" id="1169474"/>
    <lineage>
        <taxon>Eukaryota</taxon>
        <taxon>Sar</taxon>
        <taxon>Alveolata</taxon>
        <taxon>Colpodellida</taxon>
        <taxon>Chromeraceae</taxon>
        <taxon>Chromera</taxon>
    </lineage>
</organism>
<proteinExistence type="predicted"/>
<dbReference type="VEuPathDB" id="CryptoDB:Cvel_9183"/>
<accession>A0A0G4HX72</accession>
<protein>
    <submittedName>
        <fullName evidence="2">Uncharacterized protein</fullName>
    </submittedName>
</protein>
<gene>
    <name evidence="2" type="ORF">Cvel_9183</name>
</gene>
<dbReference type="PROSITE" id="PS50088">
    <property type="entry name" value="ANK_REPEAT"/>
    <property type="match status" value="2"/>
</dbReference>
<dbReference type="InterPro" id="IPR039323">
    <property type="entry name" value="ANKRD_45/46/60"/>
</dbReference>
<dbReference type="Gene3D" id="1.25.40.20">
    <property type="entry name" value="Ankyrin repeat-containing domain"/>
    <property type="match status" value="2"/>
</dbReference>
<evidence type="ECO:0000256" key="1">
    <source>
        <dbReference type="PROSITE-ProRule" id="PRU00023"/>
    </source>
</evidence>
<feature type="repeat" description="ANK" evidence="1">
    <location>
        <begin position="43"/>
        <end position="75"/>
    </location>
</feature>
<feature type="repeat" description="ANK" evidence="1">
    <location>
        <begin position="76"/>
        <end position="108"/>
    </location>
</feature>
<dbReference type="AlphaFoldDB" id="A0A0G4HX72"/>
<dbReference type="InterPro" id="IPR002110">
    <property type="entry name" value="Ankyrin_rpt"/>
</dbReference>
<reference evidence="2" key="1">
    <citation type="submission" date="2014-11" db="EMBL/GenBank/DDBJ databases">
        <authorList>
            <person name="Otto D Thomas"/>
            <person name="Naeem Raeece"/>
        </authorList>
    </citation>
    <scope>NUCLEOTIDE SEQUENCE</scope>
</reference>
<dbReference type="PANTHER" id="PTHR22677">
    <property type="entry name" value="ANKYRIN REPEAT DOMAIN-CONTAINING PROTEIN 60"/>
    <property type="match status" value="1"/>
</dbReference>
<sequence>MLSNVVRGVRSALLRNAAMGGLLDVVQSMIERGADVNSKTFLFNMTPLHLASFTGQEAIAITLLDNGAKVNAVNRFGWTPLHMASKEGKESMAALLLDRGAWITIKDMGQRTPVDVAKNEAMREILLRSTGSPPT</sequence>
<dbReference type="PROSITE" id="PS50297">
    <property type="entry name" value="ANK_REP_REGION"/>
    <property type="match status" value="2"/>
</dbReference>
<dbReference type="PANTHER" id="PTHR22677:SF4">
    <property type="entry name" value="USHER SYNDROME TYPE-1G PROTEIN-LIKE PROTEIN"/>
    <property type="match status" value="1"/>
</dbReference>
<dbReference type="EMBL" id="CDMZ01004222">
    <property type="protein sequence ID" value="CEM49060.1"/>
    <property type="molecule type" value="Genomic_DNA"/>
</dbReference>
<name>A0A0G4HX72_9ALVE</name>
<dbReference type="Pfam" id="PF12796">
    <property type="entry name" value="Ank_2"/>
    <property type="match status" value="1"/>
</dbReference>
<dbReference type="InterPro" id="IPR036770">
    <property type="entry name" value="Ankyrin_rpt-contain_sf"/>
</dbReference>